<dbReference type="InterPro" id="IPR050469">
    <property type="entry name" value="Diguanylate_Cyclase"/>
</dbReference>
<feature type="modified residue" description="4-aspartylphosphate" evidence="3">
    <location>
        <position position="63"/>
    </location>
</feature>
<dbReference type="GO" id="GO:0043709">
    <property type="term" value="P:cell adhesion involved in single-species biofilm formation"/>
    <property type="evidence" value="ECO:0007669"/>
    <property type="project" value="TreeGrafter"/>
</dbReference>
<dbReference type="GO" id="GO:0000160">
    <property type="term" value="P:phosphorelay signal transduction system"/>
    <property type="evidence" value="ECO:0007669"/>
    <property type="project" value="InterPro"/>
</dbReference>
<dbReference type="CDD" id="cd01949">
    <property type="entry name" value="GGDEF"/>
    <property type="match status" value="1"/>
</dbReference>
<dbReference type="SUPFAM" id="SSF55073">
    <property type="entry name" value="Nucleotide cyclase"/>
    <property type="match status" value="1"/>
</dbReference>
<dbReference type="FunFam" id="3.30.70.270:FF:000001">
    <property type="entry name" value="Diguanylate cyclase domain protein"/>
    <property type="match status" value="1"/>
</dbReference>
<dbReference type="Proteomes" id="UP000263014">
    <property type="component" value="Unassembled WGS sequence"/>
</dbReference>
<evidence type="ECO:0000259" key="4">
    <source>
        <dbReference type="PROSITE" id="PS50110"/>
    </source>
</evidence>
<dbReference type="PANTHER" id="PTHR45138:SF9">
    <property type="entry name" value="DIGUANYLATE CYCLASE DGCM-RELATED"/>
    <property type="match status" value="1"/>
</dbReference>
<dbReference type="OrthoDB" id="9805474at2"/>
<evidence type="ECO:0000256" key="1">
    <source>
        <dbReference type="ARBA" id="ARBA00018672"/>
    </source>
</evidence>
<dbReference type="InterPro" id="IPR043128">
    <property type="entry name" value="Rev_trsase/Diguanyl_cyclase"/>
</dbReference>
<feature type="domain" description="GGDEF" evidence="5">
    <location>
        <begin position="183"/>
        <end position="314"/>
    </location>
</feature>
<dbReference type="PROSITE" id="PS50887">
    <property type="entry name" value="GGDEF"/>
    <property type="match status" value="1"/>
</dbReference>
<dbReference type="AlphaFoldDB" id="A0A374PFW4"/>
<accession>A0A374PFW4</accession>
<feature type="domain" description="Response regulatory" evidence="4">
    <location>
        <begin position="14"/>
        <end position="129"/>
    </location>
</feature>
<dbReference type="SUPFAM" id="SSF52172">
    <property type="entry name" value="CheY-like"/>
    <property type="match status" value="1"/>
</dbReference>
<dbReference type="EMBL" id="QSON01000001">
    <property type="protein sequence ID" value="RGJ08309.1"/>
    <property type="molecule type" value="Genomic_DNA"/>
</dbReference>
<dbReference type="InterPro" id="IPR011006">
    <property type="entry name" value="CheY-like_superfamily"/>
</dbReference>
<dbReference type="Pfam" id="PF00072">
    <property type="entry name" value="Response_reg"/>
    <property type="match status" value="1"/>
</dbReference>
<gene>
    <name evidence="6" type="ORF">DWX31_22105</name>
    <name evidence="7" type="ORF">DXD79_02625</name>
</gene>
<evidence type="ECO:0000313" key="6">
    <source>
        <dbReference type="EMBL" id="RGD68511.1"/>
    </source>
</evidence>
<dbReference type="InterPro" id="IPR000160">
    <property type="entry name" value="GGDEF_dom"/>
</dbReference>
<evidence type="ECO:0000256" key="2">
    <source>
        <dbReference type="ARBA" id="ARBA00024867"/>
    </source>
</evidence>
<dbReference type="PROSITE" id="PS50110">
    <property type="entry name" value="RESPONSE_REGULATORY"/>
    <property type="match status" value="1"/>
</dbReference>
<dbReference type="SMART" id="SM00267">
    <property type="entry name" value="GGDEF"/>
    <property type="match status" value="1"/>
</dbReference>
<proteinExistence type="predicted"/>
<name>A0A374PFW4_9FIRM</name>
<evidence type="ECO:0000313" key="7">
    <source>
        <dbReference type="EMBL" id="RGJ08309.1"/>
    </source>
</evidence>
<dbReference type="Pfam" id="PF00990">
    <property type="entry name" value="GGDEF"/>
    <property type="match status" value="1"/>
</dbReference>
<sequence>MAVGRRKSMTGRQKILAVDDSLLICQQIEKVLKNEEYTVYKSHSAKETLELLEEVDPDLILLDVILPDMEGYELFEKIKEKDKNHAPVIFITSKDSEQDVIRGFELGACDYIKKPFRPEELKSRVKAHLEDKRERDELKILNETLKANMQILNRVAYRDELTGLYNRRFVVEKLAQDLMEPNRQDALVMIDVDDFKHVNDCYGHDAGDMVLVCISNIMESVCRRHKVVRWGGEEFLIILMAVTKQECFEVCEEIRKEIQAFPFLQGNTTFYCTVTLGISLYDKEQSFKMNMTHADMALYRGKKTGKNRTVWYGYEEESGV</sequence>
<comment type="function">
    <text evidence="2">May play the central regulatory role in sporulation. It may be an element of the effector pathway responsible for the activation of sporulation genes in response to nutritional stress. Spo0A may act in concert with spo0H (a sigma factor) to control the expression of some genes that are critical to the sporulation process.</text>
</comment>
<keyword evidence="3" id="KW-0597">Phosphoprotein</keyword>
<dbReference type="Proteomes" id="UP000261023">
    <property type="component" value="Unassembled WGS sequence"/>
</dbReference>
<dbReference type="InterPro" id="IPR029787">
    <property type="entry name" value="Nucleotide_cyclase"/>
</dbReference>
<comment type="caution">
    <text evidence="7">The sequence shown here is derived from an EMBL/GenBank/DDBJ whole genome shotgun (WGS) entry which is preliminary data.</text>
</comment>
<evidence type="ECO:0000313" key="8">
    <source>
        <dbReference type="Proteomes" id="UP000261023"/>
    </source>
</evidence>
<dbReference type="GO" id="GO:0005886">
    <property type="term" value="C:plasma membrane"/>
    <property type="evidence" value="ECO:0007669"/>
    <property type="project" value="TreeGrafter"/>
</dbReference>
<dbReference type="GO" id="GO:1902201">
    <property type="term" value="P:negative regulation of bacterial-type flagellum-dependent cell motility"/>
    <property type="evidence" value="ECO:0007669"/>
    <property type="project" value="TreeGrafter"/>
</dbReference>
<organism evidence="7 9">
    <name type="scientific">Hungatella hathewayi</name>
    <dbReference type="NCBI Taxonomy" id="154046"/>
    <lineage>
        <taxon>Bacteria</taxon>
        <taxon>Bacillati</taxon>
        <taxon>Bacillota</taxon>
        <taxon>Clostridia</taxon>
        <taxon>Lachnospirales</taxon>
        <taxon>Lachnospiraceae</taxon>
        <taxon>Hungatella</taxon>
    </lineage>
</organism>
<evidence type="ECO:0000259" key="5">
    <source>
        <dbReference type="PROSITE" id="PS50887"/>
    </source>
</evidence>
<evidence type="ECO:0000256" key="3">
    <source>
        <dbReference type="PROSITE-ProRule" id="PRU00169"/>
    </source>
</evidence>
<dbReference type="PANTHER" id="PTHR45138">
    <property type="entry name" value="REGULATORY COMPONENTS OF SENSORY TRANSDUCTION SYSTEM"/>
    <property type="match status" value="1"/>
</dbReference>
<evidence type="ECO:0000313" key="9">
    <source>
        <dbReference type="Proteomes" id="UP000263014"/>
    </source>
</evidence>
<dbReference type="Gene3D" id="3.40.50.2300">
    <property type="match status" value="1"/>
</dbReference>
<dbReference type="NCBIfam" id="TIGR00254">
    <property type="entry name" value="GGDEF"/>
    <property type="match status" value="1"/>
</dbReference>
<dbReference type="SMART" id="SM00448">
    <property type="entry name" value="REC"/>
    <property type="match status" value="1"/>
</dbReference>
<dbReference type="CDD" id="cd17574">
    <property type="entry name" value="REC_OmpR"/>
    <property type="match status" value="1"/>
</dbReference>
<dbReference type="GO" id="GO:0052621">
    <property type="term" value="F:diguanylate cyclase activity"/>
    <property type="evidence" value="ECO:0007669"/>
    <property type="project" value="TreeGrafter"/>
</dbReference>
<dbReference type="EMBL" id="QTJW01000016">
    <property type="protein sequence ID" value="RGD68511.1"/>
    <property type="molecule type" value="Genomic_DNA"/>
</dbReference>
<protein>
    <recommendedName>
        <fullName evidence="1">Stage 0 sporulation protein A homolog</fullName>
    </recommendedName>
</protein>
<dbReference type="Gene3D" id="3.30.70.270">
    <property type="match status" value="1"/>
</dbReference>
<reference evidence="8 9" key="1">
    <citation type="submission" date="2018-08" db="EMBL/GenBank/DDBJ databases">
        <title>A genome reference for cultivated species of the human gut microbiota.</title>
        <authorList>
            <person name="Zou Y."/>
            <person name="Xue W."/>
            <person name="Luo G."/>
        </authorList>
    </citation>
    <scope>NUCLEOTIDE SEQUENCE [LARGE SCALE GENOMIC DNA]</scope>
    <source>
        <strain evidence="6 8">AF19-13AC</strain>
        <strain evidence="7 9">TM09-12</strain>
    </source>
</reference>
<dbReference type="InterPro" id="IPR001789">
    <property type="entry name" value="Sig_transdc_resp-reg_receiver"/>
</dbReference>